<dbReference type="Proteomes" id="UP000653454">
    <property type="component" value="Unassembled WGS sequence"/>
</dbReference>
<evidence type="ECO:0000256" key="1">
    <source>
        <dbReference type="SAM" id="MobiDB-lite"/>
    </source>
</evidence>
<accession>A0A8S4DYI5</accession>
<keyword evidence="3" id="KW-1185">Reference proteome</keyword>
<organism evidence="2 3">
    <name type="scientific">Plutella xylostella</name>
    <name type="common">Diamondback moth</name>
    <name type="synonym">Plutella maculipennis</name>
    <dbReference type="NCBI Taxonomy" id="51655"/>
    <lineage>
        <taxon>Eukaryota</taxon>
        <taxon>Metazoa</taxon>
        <taxon>Ecdysozoa</taxon>
        <taxon>Arthropoda</taxon>
        <taxon>Hexapoda</taxon>
        <taxon>Insecta</taxon>
        <taxon>Pterygota</taxon>
        <taxon>Neoptera</taxon>
        <taxon>Endopterygota</taxon>
        <taxon>Lepidoptera</taxon>
        <taxon>Glossata</taxon>
        <taxon>Ditrysia</taxon>
        <taxon>Yponomeutoidea</taxon>
        <taxon>Plutellidae</taxon>
        <taxon>Plutella</taxon>
    </lineage>
</organism>
<dbReference type="EMBL" id="CAJHNJ030000010">
    <property type="protein sequence ID" value="CAG9107530.1"/>
    <property type="molecule type" value="Genomic_DNA"/>
</dbReference>
<sequence length="209" mass="22034">MVNMHEGGGGRRSRTRSRAKSYKQLSLNGLDQQDGKYSLVSEEGAFLPAAVVGGAPGLAGPSYPAADAFEAALLPEEAVEEDLDYASLPSTPRAPPSPLQQFHLQQFPWAAPLVSGQSLVLDHNGTTTTLKLTAEDVNALRPDNTFKNESCASAVGSGQPGLCVYLTRCAAARTITADQYKMTYCTVKFSLAGVCCPVASIVSDKPEAP</sequence>
<protein>
    <submittedName>
        <fullName evidence="2">(diamondback moth) hypothetical protein</fullName>
    </submittedName>
</protein>
<evidence type="ECO:0000313" key="3">
    <source>
        <dbReference type="Proteomes" id="UP000653454"/>
    </source>
</evidence>
<feature type="compositionally biased region" description="Basic residues" evidence="1">
    <location>
        <begin position="11"/>
        <end position="21"/>
    </location>
</feature>
<dbReference type="AlphaFoldDB" id="A0A8S4DYI5"/>
<name>A0A8S4DYI5_PLUXY</name>
<comment type="caution">
    <text evidence="2">The sequence shown here is derived from an EMBL/GenBank/DDBJ whole genome shotgun (WGS) entry which is preliminary data.</text>
</comment>
<reference evidence="2" key="1">
    <citation type="submission" date="2020-11" db="EMBL/GenBank/DDBJ databases">
        <authorList>
            <person name="Whiteford S."/>
        </authorList>
    </citation>
    <scope>NUCLEOTIDE SEQUENCE</scope>
</reference>
<gene>
    <name evidence="2" type="ORF">PLXY2_LOCUS3994</name>
</gene>
<proteinExistence type="predicted"/>
<evidence type="ECO:0000313" key="2">
    <source>
        <dbReference type="EMBL" id="CAG9107530.1"/>
    </source>
</evidence>
<feature type="region of interest" description="Disordered" evidence="1">
    <location>
        <begin position="1"/>
        <end position="27"/>
    </location>
</feature>